<evidence type="ECO:0000256" key="7">
    <source>
        <dbReference type="PROSITE-ProRule" id="PRU01091"/>
    </source>
</evidence>
<dbReference type="FunFam" id="3.40.50.2300:FF:000001">
    <property type="entry name" value="DNA-binding response regulator PhoB"/>
    <property type="match status" value="1"/>
</dbReference>
<dbReference type="Gene3D" id="6.10.250.690">
    <property type="match status" value="1"/>
</dbReference>
<keyword evidence="11" id="KW-1185">Reference proteome</keyword>
<protein>
    <submittedName>
        <fullName evidence="10">Two component transcriptional regulatory protein BaeR</fullName>
    </submittedName>
</protein>
<evidence type="ECO:0000259" key="9">
    <source>
        <dbReference type="PROSITE" id="PS51755"/>
    </source>
</evidence>
<keyword evidence="5" id="KW-0804">Transcription</keyword>
<dbReference type="EMBL" id="CP003915">
    <property type="protein sequence ID" value="AHG63046.1"/>
    <property type="molecule type" value="Genomic_DNA"/>
</dbReference>
<dbReference type="GO" id="GO:0000976">
    <property type="term" value="F:transcription cis-regulatory region binding"/>
    <property type="evidence" value="ECO:0007669"/>
    <property type="project" value="TreeGrafter"/>
</dbReference>
<feature type="DNA-binding region" description="OmpR/PhoB-type" evidence="7">
    <location>
        <begin position="128"/>
        <end position="228"/>
    </location>
</feature>
<evidence type="ECO:0000256" key="1">
    <source>
        <dbReference type="ARBA" id="ARBA00022553"/>
    </source>
</evidence>
<evidence type="ECO:0000256" key="5">
    <source>
        <dbReference type="ARBA" id="ARBA00023163"/>
    </source>
</evidence>
<dbReference type="PANTHER" id="PTHR48111:SF59">
    <property type="entry name" value="TRANSCRIPTIONAL REGULATORY PROTEIN BAER"/>
    <property type="match status" value="1"/>
</dbReference>
<dbReference type="Proteomes" id="UP000019095">
    <property type="component" value="Chromosome"/>
</dbReference>
<dbReference type="PATRIC" id="fig|1247726.3.peg.1032"/>
<feature type="domain" description="OmpR/PhoB-type" evidence="9">
    <location>
        <begin position="128"/>
        <end position="228"/>
    </location>
</feature>
<dbReference type="InterPro" id="IPR016032">
    <property type="entry name" value="Sig_transdc_resp-reg_C-effctor"/>
</dbReference>
<dbReference type="Pfam" id="PF00486">
    <property type="entry name" value="Trans_reg_C"/>
    <property type="match status" value="1"/>
</dbReference>
<dbReference type="PROSITE" id="PS51755">
    <property type="entry name" value="OMPR_PHOB"/>
    <property type="match status" value="1"/>
</dbReference>
<feature type="modified residue" description="4-aspartylphosphate" evidence="6">
    <location>
        <position position="58"/>
    </location>
</feature>
<dbReference type="OrthoDB" id="9802426at2"/>
<dbReference type="STRING" id="1247726.MIM_c09470"/>
<dbReference type="AlphaFoldDB" id="W0P8I1"/>
<evidence type="ECO:0000313" key="11">
    <source>
        <dbReference type="Proteomes" id="UP000019095"/>
    </source>
</evidence>
<sequence>MNTLSTQGHILIVEDEPRLAAVLGDYLTASGYTHCWVSNGLDAMTTFSAAKPDLVLLDLMLPGKGGMEVCREIRLDSQTPIIMITALVEEIDRLIGLETGADDYICKPFSPREVVARIAAVLRRHRYIPKEDRPDPLSINEESYEAMVHDKKLDLTPIEFNLLLFFYNAQGRVLSRDQVLAQIYPDHRVVTDRTVDTHVKNLRRKLAEAGASEDWIKSIYGVGYKMEYLP</sequence>
<dbReference type="SUPFAM" id="SSF46894">
    <property type="entry name" value="C-terminal effector domain of the bipartite response regulators"/>
    <property type="match status" value="1"/>
</dbReference>
<dbReference type="CDD" id="cd00383">
    <property type="entry name" value="trans_reg_C"/>
    <property type="match status" value="1"/>
</dbReference>
<dbReference type="GO" id="GO:0032993">
    <property type="term" value="C:protein-DNA complex"/>
    <property type="evidence" value="ECO:0007669"/>
    <property type="project" value="TreeGrafter"/>
</dbReference>
<feature type="domain" description="Response regulatory" evidence="8">
    <location>
        <begin position="9"/>
        <end position="122"/>
    </location>
</feature>
<dbReference type="Gene3D" id="1.10.10.10">
    <property type="entry name" value="Winged helix-like DNA-binding domain superfamily/Winged helix DNA-binding domain"/>
    <property type="match status" value="1"/>
</dbReference>
<dbReference type="HOGENOM" id="CLU_000445_30_4_4"/>
<keyword evidence="4 7" id="KW-0238">DNA-binding</keyword>
<dbReference type="InterPro" id="IPR001789">
    <property type="entry name" value="Sig_transdc_resp-reg_receiver"/>
</dbReference>
<dbReference type="InterPro" id="IPR011006">
    <property type="entry name" value="CheY-like_superfamily"/>
</dbReference>
<dbReference type="InterPro" id="IPR039420">
    <property type="entry name" value="WalR-like"/>
</dbReference>
<dbReference type="InterPro" id="IPR036388">
    <property type="entry name" value="WH-like_DNA-bd_sf"/>
</dbReference>
<evidence type="ECO:0000259" key="8">
    <source>
        <dbReference type="PROSITE" id="PS50110"/>
    </source>
</evidence>
<accession>W0P8I1</accession>
<organism evidence="10 11">
    <name type="scientific">Advenella mimigardefordensis (strain DSM 17166 / LMG 22922 / DPN7)</name>
    <dbReference type="NCBI Taxonomy" id="1247726"/>
    <lineage>
        <taxon>Bacteria</taxon>
        <taxon>Pseudomonadati</taxon>
        <taxon>Pseudomonadota</taxon>
        <taxon>Betaproteobacteria</taxon>
        <taxon>Burkholderiales</taxon>
        <taxon>Alcaligenaceae</taxon>
    </lineage>
</organism>
<name>W0P8I1_ADVMD</name>
<dbReference type="KEGG" id="amim:MIM_c09470"/>
<evidence type="ECO:0000256" key="6">
    <source>
        <dbReference type="PROSITE-ProRule" id="PRU00169"/>
    </source>
</evidence>
<dbReference type="PROSITE" id="PS50110">
    <property type="entry name" value="RESPONSE_REGULATORY"/>
    <property type="match status" value="1"/>
</dbReference>
<dbReference type="PANTHER" id="PTHR48111">
    <property type="entry name" value="REGULATOR OF RPOS"/>
    <property type="match status" value="1"/>
</dbReference>
<dbReference type="SUPFAM" id="SSF52172">
    <property type="entry name" value="CheY-like"/>
    <property type="match status" value="1"/>
</dbReference>
<evidence type="ECO:0000256" key="4">
    <source>
        <dbReference type="ARBA" id="ARBA00023125"/>
    </source>
</evidence>
<dbReference type="GO" id="GO:0006355">
    <property type="term" value="P:regulation of DNA-templated transcription"/>
    <property type="evidence" value="ECO:0007669"/>
    <property type="project" value="InterPro"/>
</dbReference>
<dbReference type="GO" id="GO:0005829">
    <property type="term" value="C:cytosol"/>
    <property type="evidence" value="ECO:0007669"/>
    <property type="project" value="TreeGrafter"/>
</dbReference>
<dbReference type="eggNOG" id="COG0745">
    <property type="taxonomic scope" value="Bacteria"/>
</dbReference>
<keyword evidence="2" id="KW-0902">Two-component regulatory system</keyword>
<dbReference type="InterPro" id="IPR001867">
    <property type="entry name" value="OmpR/PhoB-type_DNA-bd"/>
</dbReference>
<dbReference type="Pfam" id="PF00072">
    <property type="entry name" value="Response_reg"/>
    <property type="match status" value="1"/>
</dbReference>
<reference evidence="10 11" key="1">
    <citation type="journal article" date="2014" name="Microbiology">
        <title>Unravelling the complete genome sequence of Advenella mimigardefordensis strain DPN7T and novel insights in the catabolism of the xenobiotic polythioester precursor 3,3'-dithiodipropionate.</title>
        <authorList>
            <person name="Wubbeler J.H."/>
            <person name="Hiessl S."/>
            <person name="Schuldes J."/>
            <person name="Thurmer A."/>
            <person name="Daniel R."/>
            <person name="Steinbuchel A."/>
        </authorList>
    </citation>
    <scope>NUCLEOTIDE SEQUENCE [LARGE SCALE GENOMIC DNA]</scope>
    <source>
        <strain evidence="11">DSM 17166 / LMG 22922 / DPN7</strain>
    </source>
</reference>
<dbReference type="SMART" id="SM00448">
    <property type="entry name" value="REC"/>
    <property type="match status" value="1"/>
</dbReference>
<evidence type="ECO:0000256" key="2">
    <source>
        <dbReference type="ARBA" id="ARBA00023012"/>
    </source>
</evidence>
<keyword evidence="1 6" id="KW-0597">Phosphoprotein</keyword>
<keyword evidence="3" id="KW-0805">Transcription regulation</keyword>
<gene>
    <name evidence="10" type="primary">baeR</name>
    <name evidence="10" type="ORF">MIM_c09470</name>
</gene>
<dbReference type="SMART" id="SM00862">
    <property type="entry name" value="Trans_reg_C"/>
    <property type="match status" value="1"/>
</dbReference>
<proteinExistence type="predicted"/>
<evidence type="ECO:0000313" key="10">
    <source>
        <dbReference type="EMBL" id="AHG63046.1"/>
    </source>
</evidence>
<dbReference type="RefSeq" id="WP_025371657.1">
    <property type="nucleotide sequence ID" value="NZ_CP003915.1"/>
</dbReference>
<dbReference type="GO" id="GO:0000156">
    <property type="term" value="F:phosphorelay response regulator activity"/>
    <property type="evidence" value="ECO:0007669"/>
    <property type="project" value="TreeGrafter"/>
</dbReference>
<evidence type="ECO:0000256" key="3">
    <source>
        <dbReference type="ARBA" id="ARBA00023015"/>
    </source>
</evidence>
<dbReference type="Gene3D" id="3.40.50.2300">
    <property type="match status" value="1"/>
</dbReference>